<evidence type="ECO:0000313" key="2">
    <source>
        <dbReference type="EMBL" id="KAK1257284.1"/>
    </source>
</evidence>
<dbReference type="InterPro" id="IPR056788">
    <property type="entry name" value="ABCA2/9/11_C"/>
</dbReference>
<sequence length="179" mass="19906">MDGTPRRYQEEPDLLESLELNMWLRSTGNMMIVVHFAYLDTLLKLQYSPTSNCNSRRGFLAGNAPVLGRLCIKILIIPLHELNFILMIIMRIPRGARFIGIPGTESVENPRGLMVEVYWEQDDSGSLCISGHSPETPIPPNIQLQAPLNSASRRGFLAGNAPVLGLVIDPHSMQTLNGR</sequence>
<dbReference type="AlphaFoldDB" id="A0AAV8ZZF3"/>
<accession>A0AAV8ZZF3</accession>
<comment type="caution">
    <text evidence="2">The sequence shown here is derived from an EMBL/GenBank/DDBJ whole genome shotgun (WGS) entry which is preliminary data.</text>
</comment>
<protein>
    <submittedName>
        <fullName evidence="2">ABC transporter A family member 2</fullName>
    </submittedName>
</protein>
<name>A0AAV8ZZF3_ACOGR</name>
<reference evidence="2" key="1">
    <citation type="journal article" date="2023" name="Nat. Commun.">
        <title>Diploid and tetraploid genomes of Acorus and the evolution of monocots.</title>
        <authorList>
            <person name="Ma L."/>
            <person name="Liu K.W."/>
            <person name="Li Z."/>
            <person name="Hsiao Y.Y."/>
            <person name="Qi Y."/>
            <person name="Fu T."/>
            <person name="Tang G.D."/>
            <person name="Zhang D."/>
            <person name="Sun W.H."/>
            <person name="Liu D.K."/>
            <person name="Li Y."/>
            <person name="Chen G.Z."/>
            <person name="Liu X.D."/>
            <person name="Liao X.Y."/>
            <person name="Jiang Y.T."/>
            <person name="Yu X."/>
            <person name="Hao Y."/>
            <person name="Huang J."/>
            <person name="Zhao X.W."/>
            <person name="Ke S."/>
            <person name="Chen Y.Y."/>
            <person name="Wu W.L."/>
            <person name="Hsu J.L."/>
            <person name="Lin Y.F."/>
            <person name="Huang M.D."/>
            <person name="Li C.Y."/>
            <person name="Huang L."/>
            <person name="Wang Z.W."/>
            <person name="Zhao X."/>
            <person name="Zhong W.Y."/>
            <person name="Peng D.H."/>
            <person name="Ahmad S."/>
            <person name="Lan S."/>
            <person name="Zhang J.S."/>
            <person name="Tsai W.C."/>
            <person name="Van de Peer Y."/>
            <person name="Liu Z.J."/>
        </authorList>
    </citation>
    <scope>NUCLEOTIDE SEQUENCE</scope>
    <source>
        <strain evidence="2">SCP</strain>
    </source>
</reference>
<evidence type="ECO:0000259" key="1">
    <source>
        <dbReference type="Pfam" id="PF25158"/>
    </source>
</evidence>
<keyword evidence="3" id="KW-1185">Reference proteome</keyword>
<dbReference type="Pfam" id="PF25158">
    <property type="entry name" value="ABCA11_C"/>
    <property type="match status" value="1"/>
</dbReference>
<evidence type="ECO:0000313" key="3">
    <source>
        <dbReference type="Proteomes" id="UP001179952"/>
    </source>
</evidence>
<gene>
    <name evidence="2" type="ORF">QJS04_geneDACA024104</name>
</gene>
<proteinExistence type="predicted"/>
<feature type="domain" description="ABC transporter A family member 2/9/11 C-terminal" evidence="1">
    <location>
        <begin position="89"/>
        <end position="114"/>
    </location>
</feature>
<dbReference type="Proteomes" id="UP001179952">
    <property type="component" value="Unassembled WGS sequence"/>
</dbReference>
<organism evidence="2 3">
    <name type="scientific">Acorus gramineus</name>
    <name type="common">Dwarf sweet flag</name>
    <dbReference type="NCBI Taxonomy" id="55184"/>
    <lineage>
        <taxon>Eukaryota</taxon>
        <taxon>Viridiplantae</taxon>
        <taxon>Streptophyta</taxon>
        <taxon>Embryophyta</taxon>
        <taxon>Tracheophyta</taxon>
        <taxon>Spermatophyta</taxon>
        <taxon>Magnoliopsida</taxon>
        <taxon>Liliopsida</taxon>
        <taxon>Acoraceae</taxon>
        <taxon>Acorus</taxon>
    </lineage>
</organism>
<reference evidence="2" key="2">
    <citation type="submission" date="2023-06" db="EMBL/GenBank/DDBJ databases">
        <authorList>
            <person name="Ma L."/>
            <person name="Liu K.-W."/>
            <person name="Li Z."/>
            <person name="Hsiao Y.-Y."/>
            <person name="Qi Y."/>
            <person name="Fu T."/>
            <person name="Tang G."/>
            <person name="Zhang D."/>
            <person name="Sun W.-H."/>
            <person name="Liu D.-K."/>
            <person name="Li Y."/>
            <person name="Chen G.-Z."/>
            <person name="Liu X.-D."/>
            <person name="Liao X.-Y."/>
            <person name="Jiang Y.-T."/>
            <person name="Yu X."/>
            <person name="Hao Y."/>
            <person name="Huang J."/>
            <person name="Zhao X.-W."/>
            <person name="Ke S."/>
            <person name="Chen Y.-Y."/>
            <person name="Wu W.-L."/>
            <person name="Hsu J.-L."/>
            <person name="Lin Y.-F."/>
            <person name="Huang M.-D."/>
            <person name="Li C.-Y."/>
            <person name="Huang L."/>
            <person name="Wang Z.-W."/>
            <person name="Zhao X."/>
            <person name="Zhong W.-Y."/>
            <person name="Peng D.-H."/>
            <person name="Ahmad S."/>
            <person name="Lan S."/>
            <person name="Zhang J.-S."/>
            <person name="Tsai W.-C."/>
            <person name="Van De Peer Y."/>
            <person name="Liu Z.-J."/>
        </authorList>
    </citation>
    <scope>NUCLEOTIDE SEQUENCE</scope>
    <source>
        <strain evidence="2">SCP</strain>
        <tissue evidence="2">Leaves</tissue>
    </source>
</reference>
<dbReference type="EMBL" id="JAUJYN010000050">
    <property type="protein sequence ID" value="KAK1257284.1"/>
    <property type="molecule type" value="Genomic_DNA"/>
</dbReference>